<evidence type="ECO:0000256" key="6">
    <source>
        <dbReference type="ARBA" id="ARBA00023136"/>
    </source>
</evidence>
<evidence type="ECO:0000256" key="3">
    <source>
        <dbReference type="ARBA" id="ARBA00022475"/>
    </source>
</evidence>
<gene>
    <name evidence="9" type="ORF">I1A49_45230</name>
</gene>
<proteinExistence type="inferred from homology"/>
<feature type="domain" description="ABC transmembrane type-1" evidence="8">
    <location>
        <begin position="77"/>
        <end position="266"/>
    </location>
</feature>
<evidence type="ECO:0000256" key="2">
    <source>
        <dbReference type="ARBA" id="ARBA00022448"/>
    </source>
</evidence>
<name>A0ABX6WII9_STRMQ</name>
<dbReference type="PANTHER" id="PTHR43386:SF25">
    <property type="entry name" value="PEPTIDE ABC TRANSPORTER PERMEASE PROTEIN"/>
    <property type="match status" value="1"/>
</dbReference>
<dbReference type="InterPro" id="IPR050366">
    <property type="entry name" value="BP-dependent_transpt_permease"/>
</dbReference>
<dbReference type="Proteomes" id="UP000663421">
    <property type="component" value="Chromosome"/>
</dbReference>
<keyword evidence="2 7" id="KW-0813">Transport</keyword>
<protein>
    <submittedName>
        <fullName evidence="9">ABC transporter permease</fullName>
    </submittedName>
</protein>
<feature type="transmembrane region" description="Helical" evidence="7">
    <location>
        <begin position="80"/>
        <end position="105"/>
    </location>
</feature>
<feature type="transmembrane region" description="Helical" evidence="7">
    <location>
        <begin position="206"/>
        <end position="226"/>
    </location>
</feature>
<evidence type="ECO:0000313" key="9">
    <source>
        <dbReference type="EMBL" id="QPI61164.1"/>
    </source>
</evidence>
<feature type="transmembrane region" description="Helical" evidence="7">
    <location>
        <begin position="20"/>
        <end position="39"/>
    </location>
</feature>
<organism evidence="9 10">
    <name type="scientific">Streptomyces malaysiensis</name>
    <dbReference type="NCBI Taxonomy" id="92644"/>
    <lineage>
        <taxon>Bacteria</taxon>
        <taxon>Bacillati</taxon>
        <taxon>Actinomycetota</taxon>
        <taxon>Actinomycetes</taxon>
        <taxon>Kitasatosporales</taxon>
        <taxon>Streptomycetaceae</taxon>
        <taxon>Streptomyces</taxon>
        <taxon>Streptomyces violaceusniger group</taxon>
    </lineage>
</organism>
<evidence type="ECO:0000313" key="10">
    <source>
        <dbReference type="Proteomes" id="UP000663421"/>
    </source>
</evidence>
<dbReference type="PROSITE" id="PS50928">
    <property type="entry name" value="ABC_TM1"/>
    <property type="match status" value="1"/>
</dbReference>
<dbReference type="EMBL" id="CP065050">
    <property type="protein sequence ID" value="QPI61164.1"/>
    <property type="molecule type" value="Genomic_DNA"/>
</dbReference>
<dbReference type="CDD" id="cd06261">
    <property type="entry name" value="TM_PBP2"/>
    <property type="match status" value="1"/>
</dbReference>
<dbReference type="Pfam" id="PF00528">
    <property type="entry name" value="BPD_transp_1"/>
    <property type="match status" value="1"/>
</dbReference>
<keyword evidence="6 7" id="KW-0472">Membrane</keyword>
<feature type="transmembrane region" description="Helical" evidence="7">
    <location>
        <begin position="125"/>
        <end position="150"/>
    </location>
</feature>
<feature type="transmembrane region" description="Helical" evidence="7">
    <location>
        <begin position="246"/>
        <end position="266"/>
    </location>
</feature>
<dbReference type="Gene3D" id="1.10.3720.10">
    <property type="entry name" value="MetI-like"/>
    <property type="match status" value="1"/>
</dbReference>
<dbReference type="InterPro" id="IPR000515">
    <property type="entry name" value="MetI-like"/>
</dbReference>
<evidence type="ECO:0000256" key="5">
    <source>
        <dbReference type="ARBA" id="ARBA00022989"/>
    </source>
</evidence>
<keyword evidence="4 7" id="KW-0812">Transmembrane</keyword>
<dbReference type="SUPFAM" id="SSF161098">
    <property type="entry name" value="MetI-like"/>
    <property type="match status" value="1"/>
</dbReference>
<reference evidence="9 10" key="1">
    <citation type="submission" date="2020-11" db="EMBL/GenBank/DDBJ databases">
        <title>Complete genome sequence unveiled secondary metabolic potentials in Streptomyces solisilvae HNM0141.</title>
        <authorList>
            <person name="Huang X."/>
        </authorList>
    </citation>
    <scope>NUCLEOTIDE SEQUENCE [LARGE SCALE GENOMIC DNA]</scope>
    <source>
        <strain evidence="9 10">HNM0141</strain>
    </source>
</reference>
<keyword evidence="5 7" id="KW-1133">Transmembrane helix</keyword>
<evidence type="ECO:0000259" key="8">
    <source>
        <dbReference type="PROSITE" id="PS50928"/>
    </source>
</evidence>
<keyword evidence="3" id="KW-1003">Cell membrane</keyword>
<sequence length="274" mass="28550">MNTLCARVRQWIPASPSGKAGLTILVVVLAVALLGPLAAPDQPDLTVGIPYAPPSRAHWLGLDFLGRDVLSRVLYGGLTVVFYAGIATIAAYTVGLLAGLLAGYTRTWLATVLMRSTDVLLSFPALVFLILLATAFGPGITGIVVATAIIQLPPIIRIVRSATLEQSVRGYVEAAVSRGESTLSVLRREILPNIARPLSADVGVRFSWSVLLIASVNFLGLGLQPPASDWGLMVSENRGGIATNPAVMLVPAALLGALTLGINLLGDALAGGKE</sequence>
<dbReference type="InterPro" id="IPR035906">
    <property type="entry name" value="MetI-like_sf"/>
</dbReference>
<comment type="subcellular location">
    <subcellularLocation>
        <location evidence="1 7">Cell membrane</location>
        <topology evidence="1 7">Multi-pass membrane protein</topology>
    </subcellularLocation>
</comment>
<evidence type="ECO:0000256" key="7">
    <source>
        <dbReference type="RuleBase" id="RU363032"/>
    </source>
</evidence>
<accession>A0ABX6WII9</accession>
<dbReference type="PANTHER" id="PTHR43386">
    <property type="entry name" value="OLIGOPEPTIDE TRANSPORT SYSTEM PERMEASE PROTEIN APPC"/>
    <property type="match status" value="1"/>
</dbReference>
<evidence type="ECO:0000256" key="4">
    <source>
        <dbReference type="ARBA" id="ARBA00022692"/>
    </source>
</evidence>
<evidence type="ECO:0000256" key="1">
    <source>
        <dbReference type="ARBA" id="ARBA00004651"/>
    </source>
</evidence>
<comment type="similarity">
    <text evidence="7">Belongs to the binding-protein-dependent transport system permease family.</text>
</comment>
<keyword evidence="10" id="KW-1185">Reference proteome</keyword>